<evidence type="ECO:0000256" key="4">
    <source>
        <dbReference type="ARBA" id="ARBA00022989"/>
    </source>
</evidence>
<dbReference type="SUPFAM" id="SSF81321">
    <property type="entry name" value="Family A G protein-coupled receptor-like"/>
    <property type="match status" value="1"/>
</dbReference>
<feature type="transmembrane region" description="Helical" evidence="6">
    <location>
        <begin position="185"/>
        <end position="211"/>
    </location>
</feature>
<evidence type="ECO:0000256" key="6">
    <source>
        <dbReference type="SAM" id="Phobius"/>
    </source>
</evidence>
<dbReference type="Proteomes" id="UP001432322">
    <property type="component" value="Unassembled WGS sequence"/>
</dbReference>
<gene>
    <name evidence="7" type="ORF">PFISCL1PPCAC_14377</name>
</gene>
<evidence type="ECO:0000256" key="1">
    <source>
        <dbReference type="ARBA" id="ARBA00004141"/>
    </source>
</evidence>
<accession>A0AAV5VX60</accession>
<dbReference type="GO" id="GO:0016020">
    <property type="term" value="C:membrane"/>
    <property type="evidence" value="ECO:0007669"/>
    <property type="project" value="UniProtKB-SubCell"/>
</dbReference>
<comment type="similarity">
    <text evidence="2">Belongs to the nematode receptor-like protein srd family.</text>
</comment>
<dbReference type="InterPro" id="IPR050920">
    <property type="entry name" value="Nematode_rcpt-like_delta"/>
</dbReference>
<organism evidence="7 8">
    <name type="scientific">Pristionchus fissidentatus</name>
    <dbReference type="NCBI Taxonomy" id="1538716"/>
    <lineage>
        <taxon>Eukaryota</taxon>
        <taxon>Metazoa</taxon>
        <taxon>Ecdysozoa</taxon>
        <taxon>Nematoda</taxon>
        <taxon>Chromadorea</taxon>
        <taxon>Rhabditida</taxon>
        <taxon>Rhabditina</taxon>
        <taxon>Diplogasteromorpha</taxon>
        <taxon>Diplogasteroidea</taxon>
        <taxon>Neodiplogasteridae</taxon>
        <taxon>Pristionchus</taxon>
    </lineage>
</organism>
<evidence type="ECO:0000313" key="8">
    <source>
        <dbReference type="Proteomes" id="UP001432322"/>
    </source>
</evidence>
<feature type="transmembrane region" description="Helical" evidence="6">
    <location>
        <begin position="49"/>
        <end position="72"/>
    </location>
</feature>
<keyword evidence="5 6" id="KW-0472">Membrane</keyword>
<feature type="transmembrane region" description="Helical" evidence="6">
    <location>
        <begin position="20"/>
        <end position="37"/>
    </location>
</feature>
<proteinExistence type="inferred from homology"/>
<dbReference type="AlphaFoldDB" id="A0AAV5VX60"/>
<feature type="transmembrane region" description="Helical" evidence="6">
    <location>
        <begin position="97"/>
        <end position="121"/>
    </location>
</feature>
<keyword evidence="3 6" id="KW-0812">Transmembrane</keyword>
<evidence type="ECO:0000313" key="7">
    <source>
        <dbReference type="EMBL" id="GMT23080.1"/>
    </source>
</evidence>
<feature type="non-terminal residue" evidence="7">
    <location>
        <position position="1"/>
    </location>
</feature>
<dbReference type="InterPro" id="IPR019421">
    <property type="entry name" value="7TM_GPCR_serpentine_rcpt_Srd"/>
</dbReference>
<keyword evidence="8" id="KW-1185">Reference proteome</keyword>
<feature type="transmembrane region" description="Helical" evidence="6">
    <location>
        <begin position="133"/>
        <end position="155"/>
    </location>
</feature>
<dbReference type="Gene3D" id="1.20.1070.10">
    <property type="entry name" value="Rhodopsin 7-helix transmembrane proteins"/>
    <property type="match status" value="1"/>
</dbReference>
<protein>
    <recommendedName>
        <fullName evidence="9">G protein-coupled receptor</fullName>
    </recommendedName>
</protein>
<evidence type="ECO:0000256" key="5">
    <source>
        <dbReference type="ARBA" id="ARBA00023136"/>
    </source>
</evidence>
<sequence>FLPSPLPSHDLFTITHHSIVDSLAIIFNFLLLLSVLFRSPSALRSYTVLLVNSVVIDIIGSFTMLITMIRLIPAEHVLAYIYDGPCVHISSFFCHAAYTVMLATFSQSLFLIASSFAYRLYVLGRPSPQIRSVLALCLIISVPNILVLTTFMFTLDDSDLVRADLKAIRPDYELDEYLVQGHLTIFSMLVMFTILAMTMPIGPTMVVIFIIRRKVLAKIKAQSVTMSEKTSSMHSTLTKVLTLQSLLPVFFSGAVLSYGLCQLDITCSPVQEHFIMESLSFIPLVSPLITIFCMKPYRELLFHLTISSLSSITPSSILSPSSSMYCYSSPLFFGLPVVFGCS</sequence>
<name>A0AAV5VX60_9BILA</name>
<evidence type="ECO:0000256" key="2">
    <source>
        <dbReference type="ARBA" id="ARBA00009166"/>
    </source>
</evidence>
<dbReference type="Pfam" id="PF10317">
    <property type="entry name" value="7TM_GPCR_Srd"/>
    <property type="match status" value="1"/>
</dbReference>
<comment type="caution">
    <text evidence="7">The sequence shown here is derived from an EMBL/GenBank/DDBJ whole genome shotgun (WGS) entry which is preliminary data.</text>
</comment>
<dbReference type="PANTHER" id="PTHR22945:SF40">
    <property type="entry name" value="SERPENTINE RECEPTOR, CLASS D (DELTA)-RELATED"/>
    <property type="match status" value="1"/>
</dbReference>
<dbReference type="EMBL" id="BTSY01000004">
    <property type="protein sequence ID" value="GMT23080.1"/>
    <property type="molecule type" value="Genomic_DNA"/>
</dbReference>
<keyword evidence="4 6" id="KW-1133">Transmembrane helix</keyword>
<dbReference type="PANTHER" id="PTHR22945">
    <property type="entry name" value="SERPENTINE RECEPTOR, CLASS D DELTA"/>
    <property type="match status" value="1"/>
</dbReference>
<evidence type="ECO:0000256" key="3">
    <source>
        <dbReference type="ARBA" id="ARBA00022692"/>
    </source>
</evidence>
<comment type="subcellular location">
    <subcellularLocation>
        <location evidence="1">Membrane</location>
        <topology evidence="1">Multi-pass membrane protein</topology>
    </subcellularLocation>
</comment>
<evidence type="ECO:0008006" key="9">
    <source>
        <dbReference type="Google" id="ProtNLM"/>
    </source>
</evidence>
<reference evidence="7" key="1">
    <citation type="submission" date="2023-10" db="EMBL/GenBank/DDBJ databases">
        <title>Genome assembly of Pristionchus species.</title>
        <authorList>
            <person name="Yoshida K."/>
            <person name="Sommer R.J."/>
        </authorList>
    </citation>
    <scope>NUCLEOTIDE SEQUENCE</scope>
    <source>
        <strain evidence="7">RS5133</strain>
    </source>
</reference>